<evidence type="ECO:0000313" key="6">
    <source>
        <dbReference type="EMBL" id="ATF27546.1"/>
    </source>
</evidence>
<keyword evidence="3 5" id="KW-0800">Toxin</keyword>
<keyword evidence="4 5" id="KW-0732">Signal</keyword>
<comment type="subcellular location">
    <subcellularLocation>
        <location evidence="1 5">Secreted</location>
    </subcellularLocation>
</comment>
<evidence type="ECO:0000256" key="2">
    <source>
        <dbReference type="ARBA" id="ARBA00022525"/>
    </source>
</evidence>
<evidence type="ECO:0000256" key="4">
    <source>
        <dbReference type="ARBA" id="ARBA00022729"/>
    </source>
</evidence>
<evidence type="ECO:0000256" key="5">
    <source>
        <dbReference type="RuleBase" id="RU367125"/>
    </source>
</evidence>
<keyword evidence="2 5" id="KW-0964">Secreted</keyword>
<protein>
    <recommendedName>
        <fullName evidence="5">Conotoxin</fullName>
    </recommendedName>
</protein>
<reference evidence="6" key="2">
    <citation type="submission" date="2017-07" db="EMBL/GenBank/DDBJ databases">
        <authorList>
            <person name="Sun Z.S."/>
            <person name="Albrecht U."/>
            <person name="Echele G."/>
            <person name="Lee C.C."/>
        </authorList>
    </citation>
    <scope>NUCLEOTIDE SEQUENCE</scope>
    <source>
        <strain evidence="6">T_Amz5.19</strain>
    </source>
</reference>
<sequence length="61" mass="6894">MCCLPVFIILLLIQLAPSVVARLKIKDDAPLASSQDNPMRTRQHWCCTPLRTWCCPIVEGK</sequence>
<name>A0A291C296_9COND</name>
<dbReference type="Pfam" id="PF16981">
    <property type="entry name" value="Chi-conotoxin"/>
    <property type="match status" value="1"/>
</dbReference>
<feature type="chain" id="PRO_5028525817" description="Conotoxin" evidence="5">
    <location>
        <begin position="22"/>
        <end position="61"/>
    </location>
</feature>
<dbReference type="InterPro" id="IPR031565">
    <property type="entry name" value="T-conotoxin"/>
</dbReference>
<accession>A0A291C296</accession>
<dbReference type="GO" id="GO:0005576">
    <property type="term" value="C:extracellular region"/>
    <property type="evidence" value="ECO:0007669"/>
    <property type="project" value="UniProtKB-SubCell"/>
</dbReference>
<reference evidence="6" key="1">
    <citation type="journal article" date="2017" name="Genome Biol. Evol.">
        <title>Divergence of the Venom Exogene Repertoire in Two Sister Species of Turriconus.</title>
        <authorList>
            <person name="Li Q."/>
            <person name="Barghi N."/>
            <person name="Lu A."/>
            <person name="Fedosov A.E."/>
            <person name="Bandyopadhyay P.K."/>
            <person name="Lluisma A.O."/>
            <person name="Concepcion G.P."/>
            <person name="Yandell M."/>
            <person name="Olivera B.M."/>
            <person name="Safavi-Hemami H."/>
        </authorList>
    </citation>
    <scope>NUCLEOTIDE SEQUENCE</scope>
    <source>
        <strain evidence="6">T_Amz5.19</strain>
    </source>
</reference>
<dbReference type="GO" id="GO:0090729">
    <property type="term" value="F:toxin activity"/>
    <property type="evidence" value="ECO:0007669"/>
    <property type="project" value="UniProtKB-UniRule"/>
</dbReference>
<evidence type="ECO:0000256" key="1">
    <source>
        <dbReference type="ARBA" id="ARBA00004613"/>
    </source>
</evidence>
<evidence type="ECO:0000256" key="3">
    <source>
        <dbReference type="ARBA" id="ARBA00022656"/>
    </source>
</evidence>
<organism evidence="6">
    <name type="scientific">Conus andremenezi</name>
    <dbReference type="NCBI Taxonomy" id="1077466"/>
    <lineage>
        <taxon>Eukaryota</taxon>
        <taxon>Metazoa</taxon>
        <taxon>Spiralia</taxon>
        <taxon>Lophotrochozoa</taxon>
        <taxon>Mollusca</taxon>
        <taxon>Gastropoda</taxon>
        <taxon>Caenogastropoda</taxon>
        <taxon>Neogastropoda</taxon>
        <taxon>Conoidea</taxon>
        <taxon>Conidae</taxon>
        <taxon>Conus</taxon>
        <taxon>Turriconus</taxon>
    </lineage>
</organism>
<feature type="signal peptide" evidence="5">
    <location>
        <begin position="1"/>
        <end position="21"/>
    </location>
</feature>
<comment type="similarity">
    <text evidence="5">Belongs to the conotoxin T superfamily.</text>
</comment>
<dbReference type="AlphaFoldDB" id="A0A291C296"/>
<proteinExistence type="evidence at transcript level"/>
<dbReference type="EMBL" id="MF576712">
    <property type="protein sequence ID" value="ATF27546.1"/>
    <property type="molecule type" value="mRNA"/>
</dbReference>